<dbReference type="EMBL" id="LN555523">
    <property type="protein sequence ID" value="CED93764.1"/>
    <property type="molecule type" value="Genomic_DNA"/>
</dbReference>
<dbReference type="AlphaFoldDB" id="A0A1V1I2W6"/>
<dbReference type="GeneID" id="82205190"/>
<dbReference type="GO" id="GO:0003677">
    <property type="term" value="F:DNA binding"/>
    <property type="evidence" value="ECO:0007669"/>
    <property type="project" value="InterPro"/>
</dbReference>
<dbReference type="PANTHER" id="PTHR36180">
    <property type="entry name" value="DNA-BINDING PROTEIN-RELATED-RELATED"/>
    <property type="match status" value="1"/>
</dbReference>
<reference evidence="2 3" key="1">
    <citation type="submission" date="2014-04" db="EMBL/GenBank/DDBJ databases">
        <authorList>
            <person name="Hornung B.V."/>
        </authorList>
    </citation>
    <scope>NUCLEOTIDE SEQUENCE [LARGE SCALE GENOMIC DNA]</scope>
    <source>
        <strain evidence="2 3">CRIB</strain>
    </source>
</reference>
<evidence type="ECO:0000259" key="1">
    <source>
        <dbReference type="PROSITE" id="PS51750"/>
    </source>
</evidence>
<gene>
    <name evidence="2" type="ORF">CRIB_1013</name>
</gene>
<dbReference type="PROSITE" id="PS51750">
    <property type="entry name" value="BRO_N"/>
    <property type="match status" value="1"/>
</dbReference>
<dbReference type="Proteomes" id="UP000245622">
    <property type="component" value="Chromosome 1"/>
</dbReference>
<dbReference type="KEGG" id="ril:CRIB_1013"/>
<protein>
    <submittedName>
        <fullName evidence="2">Antirepressor, phage associated</fullName>
    </submittedName>
</protein>
<feature type="domain" description="Bro-N" evidence="1">
    <location>
        <begin position="1"/>
        <end position="116"/>
    </location>
</feature>
<name>A0A1V1I2W6_9FIRM</name>
<proteinExistence type="predicted"/>
<accession>A0A1V1I2W6</accession>
<sequence length="270" mass="30835">MEINKVFRNKEFGEISVIVKDKKEYFEAIPVATILGYQNPRGAILRHCKKEGVLFQDVRVVTGVKKDGSNAQKFVSKKYISEGNLYRLIMKSKLPSAINFENWIMDEVLPEIRKYGTYLNDDAIEKTLKDPDFIIHLAMEIKKEREEKLMAQRKAENLEAIITIDTPYTNFGKKVAVSSDAITIGQFAKLLSNNDIVIGRNRLFTLLRDRGYLIKKGKDKNMPKQTYLEQGLFKIAENVVKTVEGEILSTTTLVTGKGQMYFLDLLSNLI</sequence>
<dbReference type="InterPro" id="IPR005039">
    <property type="entry name" value="Ant_C"/>
</dbReference>
<evidence type="ECO:0000313" key="3">
    <source>
        <dbReference type="Proteomes" id="UP000245622"/>
    </source>
</evidence>
<dbReference type="Pfam" id="PF02498">
    <property type="entry name" value="Bro-N"/>
    <property type="match status" value="1"/>
</dbReference>
<dbReference type="SMART" id="SM01040">
    <property type="entry name" value="Bro-N"/>
    <property type="match status" value="1"/>
</dbReference>
<keyword evidence="3" id="KW-1185">Reference proteome</keyword>
<dbReference type="PANTHER" id="PTHR36180:SF2">
    <property type="entry name" value="BRO FAMILY PROTEIN"/>
    <property type="match status" value="1"/>
</dbReference>
<dbReference type="InterPro" id="IPR003497">
    <property type="entry name" value="BRO_N_domain"/>
</dbReference>
<dbReference type="RefSeq" id="WP_180703452.1">
    <property type="nucleotide sequence ID" value="NZ_JAVSGX010000022.1"/>
</dbReference>
<dbReference type="Pfam" id="PF03374">
    <property type="entry name" value="ANT"/>
    <property type="match status" value="1"/>
</dbReference>
<organism evidence="2 3">
    <name type="scientific">Romboutsia ilealis</name>
    <dbReference type="NCBI Taxonomy" id="1115758"/>
    <lineage>
        <taxon>Bacteria</taxon>
        <taxon>Bacillati</taxon>
        <taxon>Bacillota</taxon>
        <taxon>Clostridia</taxon>
        <taxon>Peptostreptococcales</taxon>
        <taxon>Peptostreptococcaceae</taxon>
        <taxon>Romboutsia</taxon>
    </lineage>
</organism>
<evidence type="ECO:0000313" key="2">
    <source>
        <dbReference type="EMBL" id="CED93764.1"/>
    </source>
</evidence>